<dbReference type="InterPro" id="IPR001375">
    <property type="entry name" value="Peptidase_S9_cat"/>
</dbReference>
<dbReference type="Pfam" id="PF00326">
    <property type="entry name" value="Peptidase_S9"/>
    <property type="match status" value="1"/>
</dbReference>
<name>A0ABX0K793_9PROT</name>
<evidence type="ECO:0000259" key="1">
    <source>
        <dbReference type="Pfam" id="PF00326"/>
    </source>
</evidence>
<keyword evidence="3" id="KW-1185">Reference proteome</keyword>
<dbReference type="InterPro" id="IPR050585">
    <property type="entry name" value="Xaa-Pro_dipeptidyl-ppase/CocE"/>
</dbReference>
<evidence type="ECO:0000313" key="2">
    <source>
        <dbReference type="EMBL" id="NHO32116.1"/>
    </source>
</evidence>
<dbReference type="Proteomes" id="UP000615326">
    <property type="component" value="Unassembled WGS sequence"/>
</dbReference>
<dbReference type="Gene3D" id="2.120.10.30">
    <property type="entry name" value="TolB, C-terminal domain"/>
    <property type="match status" value="1"/>
</dbReference>
<comment type="caution">
    <text evidence="2">The sequence shown here is derived from an EMBL/GenBank/DDBJ whole genome shotgun (WGS) entry which is preliminary data.</text>
</comment>
<reference evidence="2 3" key="1">
    <citation type="journal article" date="2020" name="Int. J. Syst. Evol. Microbiol.">
        <title>Novel acetic acid bacteria from cider fermentations: Acetobacter conturbans sp. nov. and Acetobacter fallax sp. nov.</title>
        <authorList>
            <person name="Sombolestani A.S."/>
            <person name="Cleenwerck I."/>
            <person name="Cnockaert M."/>
            <person name="Borremans W."/>
            <person name="Wieme A.D."/>
            <person name="De Vuyst L."/>
            <person name="Vandamme P."/>
        </authorList>
    </citation>
    <scope>NUCLEOTIDE SEQUENCE [LARGE SCALE GENOMIC DNA]</scope>
    <source>
        <strain evidence="2 3">LMG 1637</strain>
    </source>
</reference>
<proteinExistence type="predicted"/>
<dbReference type="EMBL" id="WOSW01000007">
    <property type="protein sequence ID" value="NHO32116.1"/>
    <property type="molecule type" value="Genomic_DNA"/>
</dbReference>
<organism evidence="2 3">
    <name type="scientific">Acetobacter fallax</name>
    <dbReference type="NCBI Taxonomy" id="1737473"/>
    <lineage>
        <taxon>Bacteria</taxon>
        <taxon>Pseudomonadati</taxon>
        <taxon>Pseudomonadota</taxon>
        <taxon>Alphaproteobacteria</taxon>
        <taxon>Acetobacterales</taxon>
        <taxon>Acetobacteraceae</taxon>
        <taxon>Acetobacter</taxon>
    </lineage>
</organism>
<gene>
    <name evidence="2" type="ORF">GOB84_05970</name>
</gene>
<dbReference type="RefSeq" id="WP_173576652.1">
    <property type="nucleotide sequence ID" value="NZ_WOSW01000007.1"/>
</dbReference>
<evidence type="ECO:0000313" key="3">
    <source>
        <dbReference type="Proteomes" id="UP000615326"/>
    </source>
</evidence>
<dbReference type="SUPFAM" id="SSF53474">
    <property type="entry name" value="alpha/beta-Hydrolases"/>
    <property type="match status" value="1"/>
</dbReference>
<dbReference type="InterPro" id="IPR011042">
    <property type="entry name" value="6-blade_b-propeller_TolB-like"/>
</dbReference>
<accession>A0ABX0K793</accession>
<dbReference type="PANTHER" id="PTHR43056">
    <property type="entry name" value="PEPTIDASE S9 PROLYL OLIGOPEPTIDASE"/>
    <property type="match status" value="1"/>
</dbReference>
<protein>
    <submittedName>
        <fullName evidence="2">Prolyl oligopeptidase family serine peptidase</fullName>
    </submittedName>
</protein>
<dbReference type="Gene3D" id="3.40.50.1820">
    <property type="entry name" value="alpha/beta hydrolase"/>
    <property type="match status" value="1"/>
</dbReference>
<dbReference type="SUPFAM" id="SSF82171">
    <property type="entry name" value="DPP6 N-terminal domain-like"/>
    <property type="match status" value="1"/>
</dbReference>
<sequence length="663" mass="72238">MTRHTRPCGSWPSPVTADLAAGKTITLSSVSAADGAVFWLERRPAEAGRTALVCSRDGGEPYDVTPSSMDVATKVHEYGGKAYALHDEKVVFSNHRDNGVYLLIPDRDAGLQQQCLVANRDLRFASLAFDSPGRVVFAVCEDHRVDGQPRTTLVALPLTRSDEGIVVASGADFYSTPTVSPDGSRLAWIEWDHPAMPWTSTRLCVAPILHTGDGIELGPCRVLAGGRTKESIIEPQWADNLTLIAISDRSGWWNLYRFDVTAVSSEAEPLCPMEAEIGQPHWIFGLSSYTLLPDGRILTLSVRDGQTQPLMLTPEASGFTARPVALGQPDQCPVPTGGNANSAEDIYAWLDEPADGPASVVVGRPGKAPHVLKSATILPFGPRDIALPQTVRFPLSDGDEGHAFFYAPTNALYTMPEGERPPMIVMAHGGPTGRADESFSFKVQWWTSRGFAVLDVNYSGSTGFGRTWRERLDGEWGVRDVADCVAAARYMADTGRIDPKRIAIRGSSAGGLTVLLALATSDIFAAGVSLYGVTDLRALAQETHKFEARYLDSLIGPWPDAEPVYRERSPLFMADRIRTPVLFLQGLDDRVVPPEQARSMVAALRRNRIPCALYEFPGEGHGFRATTTIKRAFLSELDFYGQIFGFTAAPQDRTSESHVHLKI</sequence>
<feature type="domain" description="Peptidase S9 prolyl oligopeptidase catalytic" evidence="1">
    <location>
        <begin position="438"/>
        <end position="645"/>
    </location>
</feature>
<dbReference type="PANTHER" id="PTHR43056:SF5">
    <property type="entry name" value="PEPTIDASE S9 PROLYL OLIGOPEPTIDASE CATALYTIC DOMAIN-CONTAINING PROTEIN"/>
    <property type="match status" value="1"/>
</dbReference>
<dbReference type="InterPro" id="IPR029058">
    <property type="entry name" value="AB_hydrolase_fold"/>
</dbReference>